<dbReference type="Proteomes" id="UP000055019">
    <property type="component" value="Unassembled WGS sequence"/>
</dbReference>
<dbReference type="AlphaFoldDB" id="A0A158L1M4"/>
<proteinExistence type="predicted"/>
<gene>
    <name evidence="1" type="ORF">AWB74_08049</name>
</gene>
<name>A0A158L1M4_9BURK</name>
<evidence type="ECO:0000313" key="1">
    <source>
        <dbReference type="EMBL" id="SAL87287.1"/>
    </source>
</evidence>
<accession>A0A158L1M4</accession>
<keyword evidence="2" id="KW-1185">Reference proteome</keyword>
<sequence>MLFLVWSSRMPAHKWTFASRFRRSAFGWRSALPIQRIKEAISEIRSAARINPVLGAEGAVLLLEKLSPALEQVDSSSGALGSAVNRAIDALVPVIAAADVPRAVRERWLERLFEALQEDQMPYIESLGEHWGTLCVTPELASRWADQLLPLTRHVVQADEHGFFVGTIPCLSALHAAGRFDEVLELVACDRLKFWWYRRWAVESLVSLGRPGDAVSLAESSRGLNAPEGDIARRCEAILLDCGMAEEAYQRYALAAHRAGTYLATFRAIAKKYPDRAPQSILADLIDSEPGSQGKWFAAAKDAGLLDIALSLANDHPTDPKTLTRAARDFAMKQPPFAMACGLCALRWMDAGYGYEIAPIDVLDAYDATVKAATAAGVSATDVQARVQQLVGGSSSLIAKVLATQLA</sequence>
<protein>
    <submittedName>
        <fullName evidence="1">Uncharacterized protein</fullName>
    </submittedName>
</protein>
<organism evidence="1 2">
    <name type="scientific">Caballeronia arvi</name>
    <dbReference type="NCBI Taxonomy" id="1777135"/>
    <lineage>
        <taxon>Bacteria</taxon>
        <taxon>Pseudomonadati</taxon>
        <taxon>Pseudomonadota</taxon>
        <taxon>Betaproteobacteria</taxon>
        <taxon>Burkholderiales</taxon>
        <taxon>Burkholderiaceae</taxon>
        <taxon>Caballeronia</taxon>
    </lineage>
</organism>
<reference evidence="1" key="1">
    <citation type="submission" date="2016-01" db="EMBL/GenBank/DDBJ databases">
        <authorList>
            <person name="Peeters C."/>
        </authorList>
    </citation>
    <scope>NUCLEOTIDE SEQUENCE [LARGE SCALE GENOMIC DNA]</scope>
    <source>
        <strain evidence="1">LMG 29317</strain>
    </source>
</reference>
<evidence type="ECO:0000313" key="2">
    <source>
        <dbReference type="Proteomes" id="UP000055019"/>
    </source>
</evidence>
<dbReference type="EMBL" id="FCOM02000088">
    <property type="protein sequence ID" value="SAL87287.1"/>
    <property type="molecule type" value="Genomic_DNA"/>
</dbReference>
<comment type="caution">
    <text evidence="1">The sequence shown here is derived from an EMBL/GenBank/DDBJ whole genome shotgun (WGS) entry which is preliminary data.</text>
</comment>